<evidence type="ECO:0000313" key="1">
    <source>
        <dbReference type="EMBL" id="KKQ34595.1"/>
    </source>
</evidence>
<reference evidence="1 2" key="1">
    <citation type="journal article" date="2015" name="Nature">
        <title>rRNA introns, odd ribosomes, and small enigmatic genomes across a large radiation of phyla.</title>
        <authorList>
            <person name="Brown C.T."/>
            <person name="Hug L.A."/>
            <person name="Thomas B.C."/>
            <person name="Sharon I."/>
            <person name="Castelle C.J."/>
            <person name="Singh A."/>
            <person name="Wilkins M.J."/>
            <person name="Williams K.H."/>
            <person name="Banfield J.F."/>
        </authorList>
    </citation>
    <scope>NUCLEOTIDE SEQUENCE [LARGE SCALE GENOMIC DNA]</scope>
</reference>
<dbReference type="EMBL" id="LBTH01000053">
    <property type="protein sequence ID" value="KKQ34595.1"/>
    <property type="molecule type" value="Genomic_DNA"/>
</dbReference>
<protein>
    <submittedName>
        <fullName evidence="1">Uncharacterized protein</fullName>
    </submittedName>
</protein>
<proteinExistence type="predicted"/>
<comment type="caution">
    <text evidence="1">The sequence shown here is derived from an EMBL/GenBank/DDBJ whole genome shotgun (WGS) entry which is preliminary data.</text>
</comment>
<dbReference type="AlphaFoldDB" id="A0A0G0H7W0"/>
<name>A0A0G0H7W0_9BACT</name>
<evidence type="ECO:0000313" key="2">
    <source>
        <dbReference type="Proteomes" id="UP000034852"/>
    </source>
</evidence>
<organism evidence="1 2">
    <name type="scientific">candidate division WS6 bacterium GW2011_GWA2_37_6</name>
    <dbReference type="NCBI Taxonomy" id="1619087"/>
    <lineage>
        <taxon>Bacteria</taxon>
        <taxon>Candidatus Dojkabacteria</taxon>
    </lineage>
</organism>
<sequence>MKIILVIQAMIKTIYLLIKYRSIEGAKRHVEKETKTHVAYAPTKGLLR</sequence>
<gene>
    <name evidence="1" type="ORF">US52_C0053G0018</name>
</gene>
<dbReference type="Proteomes" id="UP000034852">
    <property type="component" value="Unassembled WGS sequence"/>
</dbReference>
<accession>A0A0G0H7W0</accession>